<evidence type="ECO:0000313" key="12">
    <source>
        <dbReference type="EMBL" id="JAG22256.1"/>
    </source>
</evidence>
<reference evidence="12" key="1">
    <citation type="journal article" date="2014" name="PLoS ONE">
        <title>Transcriptome-Based Identification of ABC Transporters in the Western Tarnished Plant Bug Lygus hesperus.</title>
        <authorList>
            <person name="Hull J.J."/>
            <person name="Chaney K."/>
            <person name="Geib S.M."/>
            <person name="Fabrick J.A."/>
            <person name="Brent C.S."/>
            <person name="Walsh D."/>
            <person name="Lavine L.C."/>
        </authorList>
    </citation>
    <scope>NUCLEOTIDE SEQUENCE</scope>
</reference>
<dbReference type="InterPro" id="IPR021109">
    <property type="entry name" value="Peptidase_aspartic_dom_sf"/>
</dbReference>
<keyword evidence="5 8" id="KW-1015">Disulfide bond</keyword>
<evidence type="ECO:0000256" key="9">
    <source>
        <dbReference type="RuleBase" id="RU000454"/>
    </source>
</evidence>
<feature type="disulfide bond" evidence="8">
    <location>
        <begin position="311"/>
        <end position="348"/>
    </location>
</feature>
<keyword evidence="4 9" id="KW-0378">Hydrolase</keyword>
<dbReference type="PRINTS" id="PR00792">
    <property type="entry name" value="PEPSIN"/>
</dbReference>
<evidence type="ECO:0000256" key="7">
    <source>
        <dbReference type="PIRSR" id="PIRSR601461-1"/>
    </source>
</evidence>
<feature type="disulfide bond" evidence="8">
    <location>
        <begin position="269"/>
        <end position="273"/>
    </location>
</feature>
<evidence type="ECO:0000256" key="4">
    <source>
        <dbReference type="ARBA" id="ARBA00022801"/>
    </source>
</evidence>
<reference evidence="12" key="2">
    <citation type="submission" date="2014-07" db="EMBL/GenBank/DDBJ databases">
        <authorList>
            <person name="Hull J."/>
        </authorList>
    </citation>
    <scope>NUCLEOTIDE SEQUENCE</scope>
</reference>
<evidence type="ECO:0000256" key="1">
    <source>
        <dbReference type="ARBA" id="ARBA00007447"/>
    </source>
</evidence>
<feature type="active site" evidence="7">
    <location>
        <position position="91"/>
    </location>
</feature>
<proteinExistence type="inferred from homology"/>
<dbReference type="PANTHER" id="PTHR47966:SF51">
    <property type="entry name" value="BETA-SITE APP-CLEAVING ENZYME, ISOFORM A-RELATED"/>
    <property type="match status" value="1"/>
</dbReference>
<feature type="signal peptide" evidence="10">
    <location>
        <begin position="1"/>
        <end position="20"/>
    </location>
</feature>
<evidence type="ECO:0000256" key="5">
    <source>
        <dbReference type="ARBA" id="ARBA00023157"/>
    </source>
</evidence>
<name>A0A0A9XRK0_LYGHE</name>
<feature type="disulfide bond" evidence="8">
    <location>
        <begin position="104"/>
        <end position="111"/>
    </location>
</feature>
<protein>
    <submittedName>
        <fullName evidence="12">Lysosomal aspartic protease</fullName>
    </submittedName>
</protein>
<gene>
    <name evidence="12" type="ORF">CM83_59807</name>
</gene>
<evidence type="ECO:0000256" key="10">
    <source>
        <dbReference type="SAM" id="SignalP"/>
    </source>
</evidence>
<dbReference type="FunFam" id="2.40.70.10:FF:000002">
    <property type="entry name" value="Vacuolar aspartic proteinase"/>
    <property type="match status" value="1"/>
</dbReference>
<dbReference type="FunFam" id="2.40.70.10:FF:000149">
    <property type="entry name" value="Uncharacterized protein"/>
    <property type="match status" value="1"/>
</dbReference>
<organism evidence="12">
    <name type="scientific">Lygus hesperus</name>
    <name type="common">Western plant bug</name>
    <dbReference type="NCBI Taxonomy" id="30085"/>
    <lineage>
        <taxon>Eukaryota</taxon>
        <taxon>Metazoa</taxon>
        <taxon>Ecdysozoa</taxon>
        <taxon>Arthropoda</taxon>
        <taxon>Hexapoda</taxon>
        <taxon>Insecta</taxon>
        <taxon>Pterygota</taxon>
        <taxon>Neoptera</taxon>
        <taxon>Paraneoptera</taxon>
        <taxon>Hemiptera</taxon>
        <taxon>Heteroptera</taxon>
        <taxon>Panheteroptera</taxon>
        <taxon>Cimicomorpha</taxon>
        <taxon>Miridae</taxon>
        <taxon>Mirini</taxon>
        <taxon>Lygus</taxon>
    </lineage>
</organism>
<keyword evidence="6" id="KW-0325">Glycoprotein</keyword>
<feature type="non-terminal residue" evidence="12">
    <location>
        <position position="1"/>
    </location>
</feature>
<dbReference type="InterPro" id="IPR001461">
    <property type="entry name" value="Aspartic_peptidase_A1"/>
</dbReference>
<dbReference type="InterPro" id="IPR033121">
    <property type="entry name" value="PEPTIDASE_A1"/>
</dbReference>
<dbReference type="Gene3D" id="2.40.70.10">
    <property type="entry name" value="Acid Proteases"/>
    <property type="match status" value="2"/>
</dbReference>
<dbReference type="Pfam" id="PF00026">
    <property type="entry name" value="Asp"/>
    <property type="match status" value="1"/>
</dbReference>
<sequence>PIMKTFGAALLFVALTGCSALHRVSLRKAEATHNTRAEMFKSFDLHTDGLRNKYSGNSNQGKEVLSNFMNTQYYGEIGLGTPEQTFKVIFDTGSSNLWVPSSKCKWTSWACWSHSNYKSEKSSTYKANGTDVAIGYVSGSLSGFISEDVLTMGGVKIQNQPFIEATEEPGLTFVAARFDGILGLAWPAISVKQMVPPFFNLIEQTQTPGVFSFYLNRDASGTPGGEIIFGGVDSSLVDETRLNYAKLTNQTYWEFKMDEVKIEGVTVGCGAGCSAVADSGTSLIIGPTAEVDKINAKIGATSVSSVAIVDCSSIDTLPNITFAINGVEHTLEPKDYVIKVTVLFQTQCISGFSGMDLPMVDWILGDVFLGKFYTVFDVDQKRVGFAPLASSS</sequence>
<evidence type="ECO:0000259" key="11">
    <source>
        <dbReference type="PROSITE" id="PS51767"/>
    </source>
</evidence>
<evidence type="ECO:0000256" key="2">
    <source>
        <dbReference type="ARBA" id="ARBA00022670"/>
    </source>
</evidence>
<accession>A0A0A9XRK0</accession>
<dbReference type="SUPFAM" id="SSF50630">
    <property type="entry name" value="Acid proteases"/>
    <property type="match status" value="1"/>
</dbReference>
<keyword evidence="3 9" id="KW-0064">Aspartyl protease</keyword>
<evidence type="ECO:0000256" key="8">
    <source>
        <dbReference type="PIRSR" id="PIRSR601461-2"/>
    </source>
</evidence>
<dbReference type="GO" id="GO:0006508">
    <property type="term" value="P:proteolysis"/>
    <property type="evidence" value="ECO:0007669"/>
    <property type="project" value="UniProtKB-KW"/>
</dbReference>
<dbReference type="PANTHER" id="PTHR47966">
    <property type="entry name" value="BETA-SITE APP-CLEAVING ENZYME, ISOFORM A-RELATED"/>
    <property type="match status" value="1"/>
</dbReference>
<dbReference type="EMBL" id="GBHO01021348">
    <property type="protein sequence ID" value="JAG22256.1"/>
    <property type="molecule type" value="Transcribed_RNA"/>
</dbReference>
<dbReference type="PROSITE" id="PS00141">
    <property type="entry name" value="ASP_PROTEASE"/>
    <property type="match status" value="2"/>
</dbReference>
<keyword evidence="10" id="KW-0732">Signal</keyword>
<feature type="chain" id="PRO_5002070204" evidence="10">
    <location>
        <begin position="21"/>
        <end position="392"/>
    </location>
</feature>
<dbReference type="PROSITE" id="PS51767">
    <property type="entry name" value="PEPTIDASE_A1"/>
    <property type="match status" value="1"/>
</dbReference>
<dbReference type="GO" id="GO:0004190">
    <property type="term" value="F:aspartic-type endopeptidase activity"/>
    <property type="evidence" value="ECO:0007669"/>
    <property type="project" value="UniProtKB-KW"/>
</dbReference>
<feature type="active site" evidence="7">
    <location>
        <position position="278"/>
    </location>
</feature>
<evidence type="ECO:0000256" key="6">
    <source>
        <dbReference type="ARBA" id="ARBA00023180"/>
    </source>
</evidence>
<keyword evidence="2 9" id="KW-0645">Protease</keyword>
<feature type="domain" description="Peptidase A1" evidence="11">
    <location>
        <begin position="73"/>
        <end position="386"/>
    </location>
</feature>
<dbReference type="InterPro" id="IPR001969">
    <property type="entry name" value="Aspartic_peptidase_AS"/>
</dbReference>
<evidence type="ECO:0000256" key="3">
    <source>
        <dbReference type="ARBA" id="ARBA00022750"/>
    </source>
</evidence>
<dbReference type="AlphaFoldDB" id="A0A0A9XRK0"/>
<comment type="similarity">
    <text evidence="1 9">Belongs to the peptidase A1 family.</text>
</comment>